<dbReference type="PIRSF" id="PIRSF020967">
    <property type="entry name" value="UCP020967"/>
    <property type="match status" value="1"/>
</dbReference>
<protein>
    <submittedName>
        <fullName evidence="3">Phosphoribosyltransferase family protein</fullName>
    </submittedName>
</protein>
<feature type="domain" description="Orotate phosphoribosyltransferase-like" evidence="2">
    <location>
        <begin position="42"/>
        <end position="260"/>
    </location>
</feature>
<dbReference type="GO" id="GO:0016757">
    <property type="term" value="F:glycosyltransferase activity"/>
    <property type="evidence" value="ECO:0007669"/>
    <property type="project" value="UniProtKB-KW"/>
</dbReference>
<reference evidence="3 4" key="1">
    <citation type="submission" date="2021-01" db="EMBL/GenBank/DDBJ databases">
        <title>FDA dAtabase for Regulatory Grade micrObial Sequences (FDA-ARGOS): Supporting development and validation of Infectious Disease Dx tests.</title>
        <authorList>
            <person name="Nelson B."/>
            <person name="Plummer A."/>
            <person name="Tallon L."/>
            <person name="Sadzewicz L."/>
            <person name="Zhao X."/>
            <person name="Boylan J."/>
            <person name="Ott S."/>
            <person name="Bowen H."/>
            <person name="Vavikolanu K."/>
            <person name="Mehta A."/>
            <person name="Aluvathingal J."/>
            <person name="Nadendla S."/>
            <person name="Myers T."/>
            <person name="Yan Y."/>
            <person name="Sichtig H."/>
        </authorList>
    </citation>
    <scope>NUCLEOTIDE SEQUENCE [LARGE SCALE GENOMIC DNA]</scope>
    <source>
        <strain evidence="3 4">FDAARGOS_1161</strain>
    </source>
</reference>
<dbReference type="KEGG" id="ppsr:I6J18_11740"/>
<evidence type="ECO:0000313" key="4">
    <source>
        <dbReference type="Proteomes" id="UP000595254"/>
    </source>
</evidence>
<dbReference type="InterPro" id="IPR000836">
    <property type="entry name" value="PRTase_dom"/>
</dbReference>
<dbReference type="Gene3D" id="3.40.50.2020">
    <property type="match status" value="1"/>
</dbReference>
<proteinExistence type="predicted"/>
<keyword evidence="4" id="KW-1185">Reference proteome</keyword>
<sequence length="486" mass="55064">MNRTHTSIYSLNKNLSTFNILDSLSVEVHVKENPYDLPLDYLFGMAARKNKKRGFLFVSKLLGKHIPIAPVTSLISGALLGIRLIEELFKQQVPKRDEIIEALLTGKGEKDLYQELMRRPFVLPEETLFIGFAETATSLGQSVFDLFDNAAYIHTTRENVQGLESVIKFEEEHSHATAQSCFGKEELFKKSGPIVLVDDEITTGKTAINIIEAIHREYPRDEYVVVSLLDWRSEQDKKRYHELEQRLGITVKTVTLLAGEITVEGTPVEEEGIYEYSRPSEPIRALVEKIHLNQFNQFKRMKDLELSSVTSNGEINHVPYSAMTGRFNGVTSDDRADINYYARNVGEELGKTRSGGRALCLGTGEFMYLPMKIASFMGENIYFQSTTRSPIHRVDQEGYAVRSGFSFPCPDDDRVTNYFYNIEYGSYEDIYLCIERNVADEQLSSLLEALQEVGAKRIFVVIMNEGDMFNDGQKQLSANAYGKLPG</sequence>
<dbReference type="InterPro" id="IPR029057">
    <property type="entry name" value="PRTase-like"/>
</dbReference>
<dbReference type="EMBL" id="CP068053">
    <property type="protein sequence ID" value="QQT02440.1"/>
    <property type="molecule type" value="Genomic_DNA"/>
</dbReference>
<dbReference type="Proteomes" id="UP000595254">
    <property type="component" value="Chromosome"/>
</dbReference>
<dbReference type="InterPro" id="IPR022537">
    <property type="entry name" value="TRSP_dom"/>
</dbReference>
<dbReference type="Pfam" id="PF12500">
    <property type="entry name" value="TRSP"/>
    <property type="match status" value="1"/>
</dbReference>
<name>A0A974S322_PERPY</name>
<organism evidence="3 4">
    <name type="scientific">Peribacillus psychrosaccharolyticus</name>
    <name type="common">Bacillus psychrosaccharolyticus</name>
    <dbReference type="NCBI Taxonomy" id="1407"/>
    <lineage>
        <taxon>Bacteria</taxon>
        <taxon>Bacillati</taxon>
        <taxon>Bacillota</taxon>
        <taxon>Bacilli</taxon>
        <taxon>Bacillales</taxon>
        <taxon>Bacillaceae</taxon>
        <taxon>Peribacillus</taxon>
    </lineage>
</organism>
<dbReference type="InterPro" id="IPR011214">
    <property type="entry name" value="UCP020967"/>
</dbReference>
<dbReference type="SUPFAM" id="SSF53271">
    <property type="entry name" value="PRTase-like"/>
    <property type="match status" value="1"/>
</dbReference>
<evidence type="ECO:0000313" key="3">
    <source>
        <dbReference type="EMBL" id="QQT02440.1"/>
    </source>
</evidence>
<dbReference type="CDD" id="cd06223">
    <property type="entry name" value="PRTases_typeI"/>
    <property type="match status" value="1"/>
</dbReference>
<keyword evidence="3" id="KW-0328">Glycosyltransferase</keyword>
<feature type="domain" description="TRSP" evidence="1">
    <location>
        <begin position="324"/>
        <end position="450"/>
    </location>
</feature>
<keyword evidence="3" id="KW-0808">Transferase</keyword>
<dbReference type="Pfam" id="PF15609">
    <property type="entry name" value="PRTase_2"/>
    <property type="match status" value="1"/>
</dbReference>
<dbReference type="AlphaFoldDB" id="A0A974S322"/>
<evidence type="ECO:0000259" key="2">
    <source>
        <dbReference type="Pfam" id="PF15609"/>
    </source>
</evidence>
<evidence type="ECO:0000259" key="1">
    <source>
        <dbReference type="Pfam" id="PF12500"/>
    </source>
</evidence>
<dbReference type="InterPro" id="IPR041688">
    <property type="entry name" value="PRTase_2"/>
</dbReference>
<accession>A0A974S322</accession>
<dbReference type="RefSeq" id="WP_051387433.1">
    <property type="nucleotide sequence ID" value="NZ_CP068053.1"/>
</dbReference>
<gene>
    <name evidence="3" type="ORF">I6J18_11740</name>
</gene>